<dbReference type="InterPro" id="IPR027417">
    <property type="entry name" value="P-loop_NTPase"/>
</dbReference>
<dbReference type="InterPro" id="IPR027785">
    <property type="entry name" value="UvrD-like_helicase_C"/>
</dbReference>
<dbReference type="STRING" id="89059.LAC1533_0633"/>
<dbReference type="EMBL" id="JQBK01000077">
    <property type="protein sequence ID" value="KRN81221.1"/>
    <property type="molecule type" value="Genomic_DNA"/>
</dbReference>
<reference evidence="5 7" key="1">
    <citation type="journal article" date="2015" name="Genome Announc.">
        <title>Expanding the biotechnology potential of lactobacilli through comparative genomics of 213 strains and associated genera.</title>
        <authorList>
            <person name="Sun Z."/>
            <person name="Harris H.M."/>
            <person name="McCann A."/>
            <person name="Guo C."/>
            <person name="Argimon S."/>
            <person name="Zhang W."/>
            <person name="Yang X."/>
            <person name="Jeffery I.B."/>
            <person name="Cooney J.C."/>
            <person name="Kagawa T.F."/>
            <person name="Liu W."/>
            <person name="Song Y."/>
            <person name="Salvetti E."/>
            <person name="Wrobel A."/>
            <person name="Rasinkangas P."/>
            <person name="Parkhill J."/>
            <person name="Rea M.C."/>
            <person name="O'Sullivan O."/>
            <person name="Ritari J."/>
            <person name="Douillard F.P."/>
            <person name="Paul Ross R."/>
            <person name="Yang R."/>
            <person name="Briner A.E."/>
            <person name="Felis G.E."/>
            <person name="de Vos W.M."/>
            <person name="Barrangou R."/>
            <person name="Klaenhammer T.R."/>
            <person name="Caufield P.W."/>
            <person name="Cui Y."/>
            <person name="Zhang H."/>
            <person name="O'Toole P.W."/>
        </authorList>
    </citation>
    <scope>NUCLEOTIDE SEQUENCE [LARGE SCALE GENOMIC DNA]</scope>
    <source>
        <strain evidence="5 7">DSM 15353</strain>
    </source>
</reference>
<dbReference type="RefSeq" id="WP_010499128.1">
    <property type="nucleotide sequence ID" value="NZ_JQBK01000077.1"/>
</dbReference>
<evidence type="ECO:0000256" key="3">
    <source>
        <dbReference type="SAM" id="Coils"/>
    </source>
</evidence>
<dbReference type="Pfam" id="PF13604">
    <property type="entry name" value="AAA_30"/>
    <property type="match status" value="1"/>
</dbReference>
<protein>
    <submittedName>
        <fullName evidence="5 6">Deoxyribonuclease</fullName>
        <ecNumber evidence="6">3.1.11.5</ecNumber>
    </submittedName>
</protein>
<feature type="domain" description="UvrD-like helicase C-terminal" evidence="4">
    <location>
        <begin position="677"/>
        <end position="718"/>
    </location>
</feature>
<evidence type="ECO:0000313" key="7">
    <source>
        <dbReference type="Proteomes" id="UP000051491"/>
    </source>
</evidence>
<dbReference type="SUPFAM" id="SSF48452">
    <property type="entry name" value="TPR-like"/>
    <property type="match status" value="1"/>
</dbReference>
<keyword evidence="6" id="KW-0378">Hydrolase</keyword>
<dbReference type="EC" id="3.1.11.5" evidence="6"/>
<keyword evidence="1" id="KW-0547">Nucleotide-binding</keyword>
<keyword evidence="2" id="KW-0067">ATP-binding</keyword>
<dbReference type="GO" id="GO:0017116">
    <property type="term" value="F:single-stranded DNA helicase activity"/>
    <property type="evidence" value="ECO:0007669"/>
    <property type="project" value="TreeGrafter"/>
</dbReference>
<dbReference type="GO" id="GO:0005524">
    <property type="term" value="F:ATP binding"/>
    <property type="evidence" value="ECO:0007669"/>
    <property type="project" value="UniProtKB-KW"/>
</dbReference>
<evidence type="ECO:0000313" key="8">
    <source>
        <dbReference type="Proteomes" id="UP000190935"/>
    </source>
</evidence>
<dbReference type="Gene3D" id="3.40.50.300">
    <property type="entry name" value="P-loop containing nucleotide triphosphate hydrolases"/>
    <property type="match status" value="2"/>
</dbReference>
<feature type="coiled-coil region" evidence="3">
    <location>
        <begin position="112"/>
        <end position="139"/>
    </location>
</feature>
<dbReference type="GO" id="GO:0008854">
    <property type="term" value="F:exodeoxyribonuclease V activity"/>
    <property type="evidence" value="ECO:0007669"/>
    <property type="project" value="UniProtKB-EC"/>
</dbReference>
<dbReference type="Proteomes" id="UP000051491">
    <property type="component" value="Unassembled WGS sequence"/>
</dbReference>
<dbReference type="GeneID" id="95348706"/>
<proteinExistence type="predicted"/>
<sequence>MKKEEMEQTYQAAVEMIKDHRADDARPLLTRIYHQKDDYKSVSYYLGKACYRLKQYEDADRYLHLFLDLKKKTNHSQAYRLLARTAIGQKKPDEAKEYMEAAQQAGMPAQKLAGVKKAVTKLEEQLAAAEKKRQELRERGYAQMQFRFIKLAKNGTPIAETDSDKYRHSYFFINGMTVKKLHGFKDGEWHELDVTVPKTADFPGYYVVSLTDLRTYYKDIIPNLTELRYRSALNDWMEDDPFFEQRWEKSRVFSLLLLPLFDKEEIERLLIEYNLLDAKAQEHLQSCDDLIMLKTQGETLPLSQKRLIHNLDLLRDFGYICPDNCHNTLHLREKCEGERYLVEMLTEDHCHRHHLKATFGKFKPTVEQKKFISWLKKSDRRVDALLGVGGSGKTYTLGKIFNTSKVLALAPTHKARINLILNGFTKAQTIQKLGFDIDNGMDDSEIYKEYGDFDTVIIDEISMVTQDILVKLMKTLGHGVRYLFLGDDRQLPPVTNDTEALAVSGNVMELLKSQGHSFYFSDNIRCKDVRTRAFIAQCRAKKWDGHSDAPRYFHESLKEMLRYKKEHIDISECMILAFRNYNVAQINQAFFKVLAQDKQNVIPFEIENNKGRGGFFVGAQVVFYENGWAGKNYTNSEFGVVTAVSLPNNHSKGQIKVRTDLNEYELPLWKAKKDLLLAYAITIHKAQGSGADKVYVVETGNYGLAYTAVSRSKGKLSFVNMSEQQLLESLDKPATVKNNVYQY</sequence>
<dbReference type="AlphaFoldDB" id="A0A0R2K205"/>
<dbReference type="PANTHER" id="PTHR43788">
    <property type="entry name" value="DNA2/NAM7 HELICASE FAMILY MEMBER"/>
    <property type="match status" value="1"/>
</dbReference>
<dbReference type="OrthoDB" id="9803432at2"/>
<evidence type="ECO:0000256" key="2">
    <source>
        <dbReference type="ARBA" id="ARBA00022840"/>
    </source>
</evidence>
<dbReference type="PATRIC" id="fig|89059.3.peg.2134"/>
<gene>
    <name evidence="5" type="ORF">IV43_GL002017</name>
    <name evidence="6" type="ORF">LAC1533_0633</name>
</gene>
<evidence type="ECO:0000259" key="4">
    <source>
        <dbReference type="Pfam" id="PF13538"/>
    </source>
</evidence>
<evidence type="ECO:0000313" key="6">
    <source>
        <dbReference type="EMBL" id="SFV40053.1"/>
    </source>
</evidence>
<dbReference type="Pfam" id="PF13538">
    <property type="entry name" value="UvrD_C_2"/>
    <property type="match status" value="1"/>
</dbReference>
<evidence type="ECO:0000256" key="1">
    <source>
        <dbReference type="ARBA" id="ARBA00022741"/>
    </source>
</evidence>
<dbReference type="GO" id="GO:0006310">
    <property type="term" value="P:DNA recombination"/>
    <property type="evidence" value="ECO:0007669"/>
    <property type="project" value="TreeGrafter"/>
</dbReference>
<reference evidence="6" key="3">
    <citation type="submission" date="2016-11" db="EMBL/GenBank/DDBJ databases">
        <authorList>
            <person name="Jaros S."/>
            <person name="Januszkiewicz K."/>
            <person name="Wedrychowicz H."/>
        </authorList>
    </citation>
    <scope>NUCLEOTIDE SEQUENCE [LARGE SCALE GENOMIC DNA]</scope>
    <source>
        <strain evidence="6">ACA-DC 1533</strain>
    </source>
</reference>
<evidence type="ECO:0000313" key="5">
    <source>
        <dbReference type="EMBL" id="KRN81221.1"/>
    </source>
</evidence>
<keyword evidence="3" id="KW-0175">Coiled coil</keyword>
<dbReference type="SUPFAM" id="SSF52540">
    <property type="entry name" value="P-loop containing nucleoside triphosphate hydrolases"/>
    <property type="match status" value="1"/>
</dbReference>
<dbReference type="GO" id="GO:0009338">
    <property type="term" value="C:exodeoxyribonuclease V complex"/>
    <property type="evidence" value="ECO:0007669"/>
    <property type="project" value="TreeGrafter"/>
</dbReference>
<dbReference type="Gene3D" id="1.25.40.10">
    <property type="entry name" value="Tetratricopeptide repeat domain"/>
    <property type="match status" value="1"/>
</dbReference>
<organism evidence="5 7">
    <name type="scientific">Ligilactobacillus acidipiscis</name>
    <dbReference type="NCBI Taxonomy" id="89059"/>
    <lineage>
        <taxon>Bacteria</taxon>
        <taxon>Bacillati</taxon>
        <taxon>Bacillota</taxon>
        <taxon>Bacilli</taxon>
        <taxon>Lactobacillales</taxon>
        <taxon>Lactobacillaceae</taxon>
        <taxon>Ligilactobacillus</taxon>
    </lineage>
</organism>
<dbReference type="InterPro" id="IPR050534">
    <property type="entry name" value="Coronavir_polyprotein_1ab"/>
</dbReference>
<dbReference type="Proteomes" id="UP000190935">
    <property type="component" value="Chromosome I"/>
</dbReference>
<dbReference type="EMBL" id="LT630287">
    <property type="protein sequence ID" value="SFV40053.1"/>
    <property type="molecule type" value="Genomic_DNA"/>
</dbReference>
<dbReference type="CDD" id="cd18809">
    <property type="entry name" value="SF1_C_RecD"/>
    <property type="match status" value="1"/>
</dbReference>
<dbReference type="KEGG" id="laca:LAC1533_0633"/>
<accession>A0A0R2K205</accession>
<name>A0A0R2K205_9LACO</name>
<dbReference type="PANTHER" id="PTHR43788:SF6">
    <property type="entry name" value="DNA HELICASE B"/>
    <property type="match status" value="1"/>
</dbReference>
<reference evidence="8" key="2">
    <citation type="submission" date="2016-11" db="EMBL/GenBank/DDBJ databases">
        <authorList>
            <person name="Papadimitriou K."/>
        </authorList>
    </citation>
    <scope>NUCLEOTIDE SEQUENCE [LARGE SCALE GENOMIC DNA]</scope>
    <source>
        <strain evidence="8">ACA-DC 1533</strain>
    </source>
</reference>
<dbReference type="InterPro" id="IPR011990">
    <property type="entry name" value="TPR-like_helical_dom_sf"/>
</dbReference>